<sequence length="462" mass="51065">MDVIFQTQDGRSFKIEVSFFATVLEMKKKIHECYGFPVSHQTLVFQGECMEDDRRIEYYGLFESSRIVLLSSPPGFSATQIAQKARAQFPTIVDNPMFMQKLRPTLTGYQTQVGMASLPLLPQARSRTQQTAYDTQAEFSPMFDNPALRQEVDVGMTPLPFFSRAGSSANRTARETQAELDPIFDNPVLMQELDAVLTGDSSKSSHFHRLLPIFDNLALVLELEAALMGDRPKVGIAPLTAPPTTHHSANQTAHEIKGELAPIFDHKTLKPETEAALLGYHIDNLALVEVDPIFDYPALMQELEAPLPTYLQPPPLTPLRSRANQTTNNTQQAQLAPRVDDDPASTLELEAALIGYQPKAGMTRPRPPTHNSVFASIVGNSASKRRPFRETKILVPSSQTDLTGYRPQIGMHSFRSFHSLTSAPTRTATRCGTLPCPTPLLTIAGPREGLAVILKCSPRSWG</sequence>
<organism evidence="2 3">
    <name type="scientific">Spirodela intermedia</name>
    <name type="common">Intermediate duckweed</name>
    <dbReference type="NCBI Taxonomy" id="51605"/>
    <lineage>
        <taxon>Eukaryota</taxon>
        <taxon>Viridiplantae</taxon>
        <taxon>Streptophyta</taxon>
        <taxon>Embryophyta</taxon>
        <taxon>Tracheophyta</taxon>
        <taxon>Spermatophyta</taxon>
        <taxon>Magnoliopsida</taxon>
        <taxon>Liliopsida</taxon>
        <taxon>Araceae</taxon>
        <taxon>Lemnoideae</taxon>
        <taxon>Spirodela</taxon>
    </lineage>
</organism>
<dbReference type="GO" id="GO:0043130">
    <property type="term" value="F:ubiquitin binding"/>
    <property type="evidence" value="ECO:0007669"/>
    <property type="project" value="TreeGrafter"/>
</dbReference>
<dbReference type="GO" id="GO:0031593">
    <property type="term" value="F:polyubiquitin modification-dependent protein binding"/>
    <property type="evidence" value="ECO:0007669"/>
    <property type="project" value="TreeGrafter"/>
</dbReference>
<evidence type="ECO:0000313" key="2">
    <source>
        <dbReference type="EMBL" id="CAA7409121.1"/>
    </source>
</evidence>
<dbReference type="Proteomes" id="UP000663760">
    <property type="component" value="Chromosome 15"/>
</dbReference>
<dbReference type="EMBL" id="LR746278">
    <property type="protein sequence ID" value="CAA7409121.1"/>
    <property type="molecule type" value="Genomic_DNA"/>
</dbReference>
<reference evidence="2" key="1">
    <citation type="submission" date="2020-02" db="EMBL/GenBank/DDBJ databases">
        <authorList>
            <person name="Scholz U."/>
            <person name="Mascher M."/>
            <person name="Fiebig A."/>
        </authorList>
    </citation>
    <scope>NUCLEOTIDE SEQUENCE</scope>
</reference>
<dbReference type="PANTHER" id="PTHR10621:SF38">
    <property type="entry name" value="UBIQUITIN DOMAIN-CONTAINING PROTEIN 7SL RNA1-RELATED"/>
    <property type="match status" value="1"/>
</dbReference>
<gene>
    <name evidence="2" type="ORF">SI8410_15019799</name>
</gene>
<dbReference type="InterPro" id="IPR029071">
    <property type="entry name" value="Ubiquitin-like_domsf"/>
</dbReference>
<proteinExistence type="predicted"/>
<dbReference type="PANTHER" id="PTHR10621">
    <property type="entry name" value="UV EXCISION REPAIR PROTEIN RAD23"/>
    <property type="match status" value="1"/>
</dbReference>
<dbReference type="Gene3D" id="3.10.20.90">
    <property type="entry name" value="Phosphatidylinositol 3-kinase Catalytic Subunit, Chain A, domain 1"/>
    <property type="match status" value="1"/>
</dbReference>
<dbReference type="GO" id="GO:0070628">
    <property type="term" value="F:proteasome binding"/>
    <property type="evidence" value="ECO:0007669"/>
    <property type="project" value="TreeGrafter"/>
</dbReference>
<evidence type="ECO:0000313" key="3">
    <source>
        <dbReference type="Proteomes" id="UP000663760"/>
    </source>
</evidence>
<dbReference type="SMART" id="SM00213">
    <property type="entry name" value="UBQ"/>
    <property type="match status" value="1"/>
</dbReference>
<name>A0A7I8LGG9_SPIIN</name>
<dbReference type="GO" id="GO:0005829">
    <property type="term" value="C:cytosol"/>
    <property type="evidence" value="ECO:0007669"/>
    <property type="project" value="TreeGrafter"/>
</dbReference>
<dbReference type="CDD" id="cd17039">
    <property type="entry name" value="Ubl_ubiquitin_like"/>
    <property type="match status" value="1"/>
</dbReference>
<dbReference type="OrthoDB" id="1093829at2759"/>
<evidence type="ECO:0000259" key="1">
    <source>
        <dbReference type="PROSITE" id="PS50053"/>
    </source>
</evidence>
<dbReference type="InterPro" id="IPR000626">
    <property type="entry name" value="Ubiquitin-like_dom"/>
</dbReference>
<keyword evidence="3" id="KW-1185">Reference proteome</keyword>
<accession>A0A7I8LGG9</accession>
<dbReference type="SUPFAM" id="SSF54236">
    <property type="entry name" value="Ubiquitin-like"/>
    <property type="match status" value="1"/>
</dbReference>
<dbReference type="AlphaFoldDB" id="A0A7I8LGG9"/>
<feature type="domain" description="Ubiquitin-like" evidence="1">
    <location>
        <begin position="1"/>
        <end position="76"/>
    </location>
</feature>
<dbReference type="GO" id="GO:0005654">
    <property type="term" value="C:nucleoplasm"/>
    <property type="evidence" value="ECO:0007669"/>
    <property type="project" value="TreeGrafter"/>
</dbReference>
<dbReference type="Pfam" id="PF00240">
    <property type="entry name" value="ubiquitin"/>
    <property type="match status" value="1"/>
</dbReference>
<dbReference type="PROSITE" id="PS50053">
    <property type="entry name" value="UBIQUITIN_2"/>
    <property type="match status" value="1"/>
</dbReference>
<protein>
    <recommendedName>
        <fullName evidence="1">Ubiquitin-like domain-containing protein</fullName>
    </recommendedName>
</protein>
<dbReference type="GO" id="GO:0043161">
    <property type="term" value="P:proteasome-mediated ubiquitin-dependent protein catabolic process"/>
    <property type="evidence" value="ECO:0007669"/>
    <property type="project" value="TreeGrafter"/>
</dbReference>